<dbReference type="Gene3D" id="1.20.1560.10">
    <property type="entry name" value="ABC transporter type 1, transmembrane domain"/>
    <property type="match status" value="1"/>
</dbReference>
<sequence>MIYDTRYIYIQDVMIGMKVRSLLSGHIRSHLSFYLIAVFFIASANVIHSFYPSLLGQFTDELEQHGLTKEGVIHYSSWLMAIGVGYGVLFGLGQYTNHRLGRRFEFNTRQKLFSQFTKLSEHYFARNGTGKMLSTFMNDVTSVRETIANGVNQMTNATILLLSVMVMMLSHIPLHLVWACALPLLSIPLFVIYFGPRIRLRSRAVQDSLAAMTESAEEQFGGIKVTKTFAVEDVVEARFGRTVDQIRDNQLRLVRMTSLFQALIPFAGALSLVIAITYGGMMSIRGELSLGNFVTLTLYLRMLMTPLQQIGNVINTLLRSRASLDRLHRVLSEEPDIQELEGAIELNKHEGSIEIRNLTYSYPNAARPALSQINITVEEGTTLGIVGKTGSGKTTLMKLLLRVYDPPEHAIYIGGVDIRALTLDSLRSQIAYVPQDGFLFSTTIRDNIAFSNRAVGDDRVEDAAKLAELYDHVAGFSHGFQTKLGERGLTLSGGQRQRTSLARGLIKDAPIMVMDDSVSAVDVVTETNILRNVREVRQGKTTICIAHRISAVRHADEIVVLDEGQIIERGTHDELLRKKGYYASLYAIQEEGIFE</sequence>
<dbReference type="EMBL" id="FXAZ01000001">
    <property type="protein sequence ID" value="SMG17218.1"/>
    <property type="molecule type" value="Genomic_DNA"/>
</dbReference>
<evidence type="ECO:0000313" key="13">
    <source>
        <dbReference type="Proteomes" id="UP000193834"/>
    </source>
</evidence>
<keyword evidence="6 12" id="KW-0067">ATP-binding</keyword>
<dbReference type="InterPro" id="IPR036640">
    <property type="entry name" value="ABC1_TM_sf"/>
</dbReference>
<dbReference type="SUPFAM" id="SSF52540">
    <property type="entry name" value="P-loop containing nucleoside triphosphate hydrolases"/>
    <property type="match status" value="1"/>
</dbReference>
<reference evidence="12 13" key="1">
    <citation type="submission" date="2017-04" db="EMBL/GenBank/DDBJ databases">
        <authorList>
            <person name="Afonso C.L."/>
            <person name="Miller P.J."/>
            <person name="Scott M.A."/>
            <person name="Spackman E."/>
            <person name="Goraichik I."/>
            <person name="Dimitrov K.M."/>
            <person name="Suarez D.L."/>
            <person name="Swayne D.E."/>
        </authorList>
    </citation>
    <scope>NUCLEOTIDE SEQUENCE [LARGE SCALE GENOMIC DNA]</scope>
    <source>
        <strain evidence="12 13">11</strain>
    </source>
</reference>
<dbReference type="AlphaFoldDB" id="A0A1X7IQ69"/>
<dbReference type="InterPro" id="IPR027417">
    <property type="entry name" value="P-loop_NTPase"/>
</dbReference>
<dbReference type="GO" id="GO:0005886">
    <property type="term" value="C:plasma membrane"/>
    <property type="evidence" value="ECO:0007669"/>
    <property type="project" value="UniProtKB-SubCell"/>
</dbReference>
<evidence type="ECO:0000256" key="9">
    <source>
        <dbReference type="SAM" id="Phobius"/>
    </source>
</evidence>
<evidence type="ECO:0000259" key="11">
    <source>
        <dbReference type="PROSITE" id="PS50929"/>
    </source>
</evidence>
<dbReference type="PANTHER" id="PTHR43394">
    <property type="entry name" value="ATP-DEPENDENT PERMEASE MDL1, MITOCHONDRIAL"/>
    <property type="match status" value="1"/>
</dbReference>
<dbReference type="InterPro" id="IPR003593">
    <property type="entry name" value="AAA+_ATPase"/>
</dbReference>
<dbReference type="FunFam" id="3.40.50.300:FF:000221">
    <property type="entry name" value="Multidrug ABC transporter ATP-binding protein"/>
    <property type="match status" value="1"/>
</dbReference>
<organism evidence="12 13">
    <name type="scientific">Paenibacillus aquistagni</name>
    <dbReference type="NCBI Taxonomy" id="1852522"/>
    <lineage>
        <taxon>Bacteria</taxon>
        <taxon>Bacillati</taxon>
        <taxon>Bacillota</taxon>
        <taxon>Bacilli</taxon>
        <taxon>Bacillales</taxon>
        <taxon>Paenibacillaceae</taxon>
        <taxon>Paenibacillus</taxon>
    </lineage>
</organism>
<evidence type="ECO:0000256" key="3">
    <source>
        <dbReference type="ARBA" id="ARBA00022475"/>
    </source>
</evidence>
<gene>
    <name evidence="12" type="ORF">SAMN06295960_0697</name>
</gene>
<dbReference type="Proteomes" id="UP000193834">
    <property type="component" value="Unassembled WGS sequence"/>
</dbReference>
<evidence type="ECO:0000256" key="8">
    <source>
        <dbReference type="ARBA" id="ARBA00023136"/>
    </source>
</evidence>
<keyword evidence="7 9" id="KW-1133">Transmembrane helix</keyword>
<keyword evidence="8 9" id="KW-0472">Membrane</keyword>
<feature type="transmembrane region" description="Helical" evidence="9">
    <location>
        <begin position="31"/>
        <end position="51"/>
    </location>
</feature>
<evidence type="ECO:0000256" key="5">
    <source>
        <dbReference type="ARBA" id="ARBA00022741"/>
    </source>
</evidence>
<dbReference type="GO" id="GO:0016887">
    <property type="term" value="F:ATP hydrolysis activity"/>
    <property type="evidence" value="ECO:0007669"/>
    <property type="project" value="InterPro"/>
</dbReference>
<keyword evidence="3" id="KW-1003">Cell membrane</keyword>
<comment type="subcellular location">
    <subcellularLocation>
        <location evidence="1">Cell membrane</location>
        <topology evidence="1">Multi-pass membrane protein</topology>
    </subcellularLocation>
</comment>
<proteinExistence type="predicted"/>
<feature type="transmembrane region" description="Helical" evidence="9">
    <location>
        <begin position="176"/>
        <end position="194"/>
    </location>
</feature>
<keyword evidence="5" id="KW-0547">Nucleotide-binding</keyword>
<protein>
    <submittedName>
        <fullName evidence="12">ATP-binding cassette, subfamily B</fullName>
    </submittedName>
</protein>
<evidence type="ECO:0000256" key="1">
    <source>
        <dbReference type="ARBA" id="ARBA00004651"/>
    </source>
</evidence>
<dbReference type="InterPro" id="IPR039421">
    <property type="entry name" value="Type_1_exporter"/>
</dbReference>
<keyword evidence="4 9" id="KW-0812">Transmembrane</keyword>
<feature type="transmembrane region" description="Helical" evidence="9">
    <location>
        <begin position="71"/>
        <end position="93"/>
    </location>
</feature>
<accession>A0A1X7IQ69</accession>
<dbReference type="InterPro" id="IPR003439">
    <property type="entry name" value="ABC_transporter-like_ATP-bd"/>
</dbReference>
<dbReference type="SMART" id="SM00382">
    <property type="entry name" value="AAA"/>
    <property type="match status" value="1"/>
</dbReference>
<keyword evidence="2" id="KW-0813">Transport</keyword>
<dbReference type="Pfam" id="PF00005">
    <property type="entry name" value="ABC_tran"/>
    <property type="match status" value="1"/>
</dbReference>
<evidence type="ECO:0000313" key="12">
    <source>
        <dbReference type="EMBL" id="SMG17218.1"/>
    </source>
</evidence>
<feature type="transmembrane region" description="Helical" evidence="9">
    <location>
        <begin position="154"/>
        <end position="170"/>
    </location>
</feature>
<keyword evidence="13" id="KW-1185">Reference proteome</keyword>
<evidence type="ECO:0000256" key="4">
    <source>
        <dbReference type="ARBA" id="ARBA00022692"/>
    </source>
</evidence>
<feature type="domain" description="ABC transmembrane type-1" evidence="11">
    <location>
        <begin position="35"/>
        <end position="319"/>
    </location>
</feature>
<feature type="transmembrane region" description="Helical" evidence="9">
    <location>
        <begin position="259"/>
        <end position="278"/>
    </location>
</feature>
<name>A0A1X7IQ69_9BACL</name>
<evidence type="ECO:0000256" key="6">
    <source>
        <dbReference type="ARBA" id="ARBA00022840"/>
    </source>
</evidence>
<dbReference type="GO" id="GO:0015421">
    <property type="term" value="F:ABC-type oligopeptide transporter activity"/>
    <property type="evidence" value="ECO:0007669"/>
    <property type="project" value="TreeGrafter"/>
</dbReference>
<dbReference type="GO" id="GO:0005524">
    <property type="term" value="F:ATP binding"/>
    <property type="evidence" value="ECO:0007669"/>
    <property type="project" value="UniProtKB-KW"/>
</dbReference>
<dbReference type="Gene3D" id="3.40.50.300">
    <property type="entry name" value="P-loop containing nucleotide triphosphate hydrolases"/>
    <property type="match status" value="1"/>
</dbReference>
<dbReference type="PROSITE" id="PS50929">
    <property type="entry name" value="ABC_TM1F"/>
    <property type="match status" value="1"/>
</dbReference>
<feature type="domain" description="ABC transporter" evidence="10">
    <location>
        <begin position="353"/>
        <end position="588"/>
    </location>
</feature>
<evidence type="ECO:0000259" key="10">
    <source>
        <dbReference type="PROSITE" id="PS50893"/>
    </source>
</evidence>
<dbReference type="CDD" id="cd18541">
    <property type="entry name" value="ABC_6TM_TmrB_like"/>
    <property type="match status" value="1"/>
</dbReference>
<evidence type="ECO:0000256" key="2">
    <source>
        <dbReference type="ARBA" id="ARBA00022448"/>
    </source>
</evidence>
<dbReference type="InterPro" id="IPR011527">
    <property type="entry name" value="ABC1_TM_dom"/>
</dbReference>
<dbReference type="SUPFAM" id="SSF90123">
    <property type="entry name" value="ABC transporter transmembrane region"/>
    <property type="match status" value="1"/>
</dbReference>
<dbReference type="PROSITE" id="PS50893">
    <property type="entry name" value="ABC_TRANSPORTER_2"/>
    <property type="match status" value="1"/>
</dbReference>
<evidence type="ECO:0000256" key="7">
    <source>
        <dbReference type="ARBA" id="ARBA00022989"/>
    </source>
</evidence>
<dbReference type="Pfam" id="PF00664">
    <property type="entry name" value="ABC_membrane"/>
    <property type="match status" value="1"/>
</dbReference>
<dbReference type="STRING" id="1852522.SAMN06295960_0697"/>
<dbReference type="PANTHER" id="PTHR43394:SF1">
    <property type="entry name" value="ATP-BINDING CASSETTE SUB-FAMILY B MEMBER 10, MITOCHONDRIAL"/>
    <property type="match status" value="1"/>
</dbReference>